<dbReference type="AlphaFoldDB" id="A0A0A6PBH2"/>
<evidence type="ECO:0000313" key="2">
    <source>
        <dbReference type="Proteomes" id="UP000030428"/>
    </source>
</evidence>
<dbReference type="NCBIfam" id="TIGR02807">
    <property type="entry name" value="cas6_cmx6"/>
    <property type="match status" value="1"/>
</dbReference>
<organism evidence="1 2">
    <name type="scientific">Candidatus Thiomargarita nelsonii</name>
    <dbReference type="NCBI Taxonomy" id="1003181"/>
    <lineage>
        <taxon>Bacteria</taxon>
        <taxon>Pseudomonadati</taxon>
        <taxon>Pseudomonadota</taxon>
        <taxon>Gammaproteobacteria</taxon>
        <taxon>Thiotrichales</taxon>
        <taxon>Thiotrichaceae</taxon>
        <taxon>Thiomargarita</taxon>
    </lineage>
</organism>
<dbReference type="Pfam" id="PF09559">
    <property type="entry name" value="Cas6"/>
    <property type="match status" value="1"/>
</dbReference>
<keyword evidence="2" id="KW-1185">Reference proteome</keyword>
<evidence type="ECO:0008006" key="3">
    <source>
        <dbReference type="Google" id="ProtNLM"/>
    </source>
</evidence>
<protein>
    <recommendedName>
        <fullName evidence="3">Type I-MYXAN CRISPR-associated protein Cas6/Cmx6</fullName>
    </recommendedName>
</protein>
<evidence type="ECO:0000313" key="1">
    <source>
        <dbReference type="EMBL" id="KHD07697.1"/>
    </source>
</evidence>
<sequence>MLWQENNPQKAPIISQSVVDMAFDIKCPCLPQEHAYALSQAISKALPWFEQETQAGLHLIHGAESGNGWYRPDDELLYLSRRTKLILRLPQQRIAAAQALIGMTLDIADYSLKIGNAKEKPLSQMPVLFARHIIADPEQNEDTFVDNAIAQLEQMGIQCHKALCGKSHYLQWRDGDIFTRSLMIADLKPLESITLQQQGLGKGRKMGCGLFIAHKDINAI</sequence>
<reference evidence="1 2" key="1">
    <citation type="journal article" date="2016" name="Front. Microbiol.">
        <title>Single-Cell (Meta-)Genomics of a Dimorphic Candidatus Thiomargarita nelsonii Reveals Genomic Plasticity.</title>
        <authorList>
            <person name="Flood B.E."/>
            <person name="Fliss P."/>
            <person name="Jones D.S."/>
            <person name="Dick G.J."/>
            <person name="Jain S."/>
            <person name="Kaster A.K."/>
            <person name="Winkel M."/>
            <person name="Mussmann M."/>
            <person name="Bailey J."/>
        </authorList>
    </citation>
    <scope>NUCLEOTIDE SEQUENCE [LARGE SCALE GENOMIC DNA]</scope>
    <source>
        <strain evidence="1">Hydrate Ridge</strain>
    </source>
</reference>
<comment type="caution">
    <text evidence="1">The sequence shown here is derived from an EMBL/GenBank/DDBJ whole genome shotgun (WGS) entry which is preliminary data.</text>
</comment>
<dbReference type="InterPro" id="IPR014174">
    <property type="entry name" value="CRISPR-assoc_prot_Cas6/Cmx6"/>
</dbReference>
<accession>A0A0A6PBH2</accession>
<proteinExistence type="predicted"/>
<dbReference type="EMBL" id="JSZA02000155">
    <property type="protein sequence ID" value="KHD07697.1"/>
    <property type="molecule type" value="Genomic_DNA"/>
</dbReference>
<dbReference type="Proteomes" id="UP000030428">
    <property type="component" value="Unassembled WGS sequence"/>
</dbReference>
<gene>
    <name evidence="1" type="ORF">PN36_26455</name>
</gene>
<name>A0A0A6PBH2_9GAMM</name>